<dbReference type="PANTHER" id="PTHR21454:SF49">
    <property type="entry name" value="RE24848P"/>
    <property type="match status" value="1"/>
</dbReference>
<organism evidence="12 13">
    <name type="scientific">Puccinia coronata f. sp. avenae</name>
    <dbReference type="NCBI Taxonomy" id="200324"/>
    <lineage>
        <taxon>Eukaryota</taxon>
        <taxon>Fungi</taxon>
        <taxon>Dikarya</taxon>
        <taxon>Basidiomycota</taxon>
        <taxon>Pucciniomycotina</taxon>
        <taxon>Pucciniomycetes</taxon>
        <taxon>Pucciniales</taxon>
        <taxon>Pucciniaceae</taxon>
        <taxon>Puccinia</taxon>
    </lineage>
</organism>
<dbReference type="PROSITE" id="PS51074">
    <property type="entry name" value="DPH_MB"/>
    <property type="match status" value="1"/>
</dbReference>
<dbReference type="InterPro" id="IPR036671">
    <property type="entry name" value="DPH_MB_sf"/>
</dbReference>
<dbReference type="STRING" id="200324.A0A2N5SJS5"/>
<evidence type="ECO:0000256" key="2">
    <source>
        <dbReference type="ARBA" id="ARBA00004123"/>
    </source>
</evidence>
<dbReference type="InterPro" id="IPR044248">
    <property type="entry name" value="DPH3/4-like"/>
</dbReference>
<reference evidence="12 13" key="1">
    <citation type="submission" date="2017-11" db="EMBL/GenBank/DDBJ databases">
        <title>De novo assembly and phasing of dikaryotic genomes from two isolates of Puccinia coronata f. sp. avenae, the causal agent of oat crown rust.</title>
        <authorList>
            <person name="Miller M.E."/>
            <person name="Zhang Y."/>
            <person name="Omidvar V."/>
            <person name="Sperschneider J."/>
            <person name="Schwessinger B."/>
            <person name="Raley C."/>
            <person name="Palmer J.M."/>
            <person name="Garnica D."/>
            <person name="Upadhyaya N."/>
            <person name="Rathjen J."/>
            <person name="Taylor J.M."/>
            <person name="Park R.F."/>
            <person name="Dodds P.N."/>
            <person name="Hirsch C.D."/>
            <person name="Kianian S.F."/>
            <person name="Figueroa M."/>
        </authorList>
    </citation>
    <scope>NUCLEOTIDE SEQUENCE [LARGE SCALE GENOMIC DNA]</scope>
    <source>
        <strain evidence="12">12NC29</strain>
    </source>
</reference>
<evidence type="ECO:0000259" key="11">
    <source>
        <dbReference type="PROSITE" id="PS51074"/>
    </source>
</evidence>
<dbReference type="GO" id="GO:0046872">
    <property type="term" value="F:metal ion binding"/>
    <property type="evidence" value="ECO:0007669"/>
    <property type="project" value="UniProtKB-KW"/>
</dbReference>
<dbReference type="EMBL" id="PGCJ01000948">
    <property type="protein sequence ID" value="PLW13502.1"/>
    <property type="molecule type" value="Genomic_DNA"/>
</dbReference>
<evidence type="ECO:0000256" key="5">
    <source>
        <dbReference type="ARBA" id="ARBA00021797"/>
    </source>
</evidence>
<evidence type="ECO:0000256" key="7">
    <source>
        <dbReference type="ARBA" id="ARBA00023004"/>
    </source>
</evidence>
<protein>
    <recommendedName>
        <fullName evidence="5">Diphthamide biosynthesis protein 4</fullName>
    </recommendedName>
</protein>
<dbReference type="CDD" id="cd06257">
    <property type="entry name" value="DnaJ"/>
    <property type="match status" value="1"/>
</dbReference>
<dbReference type="Gene3D" id="3.10.660.10">
    <property type="entry name" value="DPH Zinc finger"/>
    <property type="match status" value="1"/>
</dbReference>
<dbReference type="SUPFAM" id="SSF144217">
    <property type="entry name" value="CSL zinc finger"/>
    <property type="match status" value="1"/>
</dbReference>
<dbReference type="InterPro" id="IPR007872">
    <property type="entry name" value="DPH_MB_dom"/>
</dbReference>
<dbReference type="Proteomes" id="UP000235388">
    <property type="component" value="Unassembled WGS sequence"/>
</dbReference>
<comment type="similarity">
    <text evidence="4">Belongs to the DPH4 family.</text>
</comment>
<feature type="domain" description="DPH-type MB" evidence="11">
    <location>
        <begin position="118"/>
        <end position="181"/>
    </location>
</feature>
<sequence length="183" mass="20587">MADSSSSSCHDERTEANYYKLLQVSKDATASEIRTAYLKLIKLHHPDKLEQSSHHPSSTPKPRHTQTTISDHRLAQELIHAYATLVNPISRKEYDLTRLNSGPENHRTSSSKSNIKIVSQVLDLSEFTQLEAEEPDENQGERFIFPCRCGGSFLINEVQMEADINIIGCDGCSLNVKVEYQLA</sequence>
<dbReference type="OrthoDB" id="445556at2759"/>
<dbReference type="Pfam" id="PF05207">
    <property type="entry name" value="Zn_ribbon_CSL"/>
    <property type="match status" value="1"/>
</dbReference>
<evidence type="ECO:0000256" key="4">
    <source>
        <dbReference type="ARBA" id="ARBA00006169"/>
    </source>
</evidence>
<evidence type="ECO:0000313" key="13">
    <source>
        <dbReference type="Proteomes" id="UP000235388"/>
    </source>
</evidence>
<keyword evidence="8" id="KW-0539">Nucleus</keyword>
<evidence type="ECO:0000256" key="8">
    <source>
        <dbReference type="ARBA" id="ARBA00023242"/>
    </source>
</evidence>
<evidence type="ECO:0000259" key="10">
    <source>
        <dbReference type="PROSITE" id="PS50076"/>
    </source>
</evidence>
<dbReference type="GO" id="GO:0017183">
    <property type="term" value="P:protein histidyl modification to diphthamide"/>
    <property type="evidence" value="ECO:0007669"/>
    <property type="project" value="UniProtKB-UniPathway"/>
</dbReference>
<dbReference type="Pfam" id="PF00226">
    <property type="entry name" value="DnaJ"/>
    <property type="match status" value="1"/>
</dbReference>
<evidence type="ECO:0000313" key="12">
    <source>
        <dbReference type="EMBL" id="PLW13502.1"/>
    </source>
</evidence>
<evidence type="ECO:0000256" key="1">
    <source>
        <dbReference type="ARBA" id="ARBA00003474"/>
    </source>
</evidence>
<accession>A0A2N5SJS5</accession>
<feature type="region of interest" description="Disordered" evidence="9">
    <location>
        <begin position="48"/>
        <end position="67"/>
    </location>
</feature>
<evidence type="ECO:0000256" key="3">
    <source>
        <dbReference type="ARBA" id="ARBA00004496"/>
    </source>
</evidence>
<dbReference type="PRINTS" id="PR00625">
    <property type="entry name" value="JDOMAIN"/>
</dbReference>
<dbReference type="PANTHER" id="PTHR21454">
    <property type="entry name" value="DPH3 HOMOLOG-RELATED"/>
    <property type="match status" value="1"/>
</dbReference>
<dbReference type="GO" id="GO:0005634">
    <property type="term" value="C:nucleus"/>
    <property type="evidence" value="ECO:0007669"/>
    <property type="project" value="UniProtKB-SubCell"/>
</dbReference>
<feature type="domain" description="J" evidence="10">
    <location>
        <begin position="17"/>
        <end position="98"/>
    </location>
</feature>
<dbReference type="InterPro" id="IPR036869">
    <property type="entry name" value="J_dom_sf"/>
</dbReference>
<dbReference type="PROSITE" id="PS50076">
    <property type="entry name" value="DNAJ_2"/>
    <property type="match status" value="1"/>
</dbReference>
<keyword evidence="13" id="KW-1185">Reference proteome</keyword>
<dbReference type="UniPathway" id="UPA00559"/>
<dbReference type="AlphaFoldDB" id="A0A2N5SJS5"/>
<dbReference type="GO" id="GO:0005737">
    <property type="term" value="C:cytoplasm"/>
    <property type="evidence" value="ECO:0007669"/>
    <property type="project" value="UniProtKB-SubCell"/>
</dbReference>
<evidence type="ECO:0000256" key="6">
    <source>
        <dbReference type="ARBA" id="ARBA00022723"/>
    </source>
</evidence>
<keyword evidence="6" id="KW-0479">Metal-binding</keyword>
<dbReference type="SMART" id="SM00271">
    <property type="entry name" value="DnaJ"/>
    <property type="match status" value="1"/>
</dbReference>
<feature type="compositionally biased region" description="Polar residues" evidence="9">
    <location>
        <begin position="54"/>
        <end position="67"/>
    </location>
</feature>
<keyword evidence="7" id="KW-0408">Iron</keyword>
<dbReference type="InterPro" id="IPR001623">
    <property type="entry name" value="DnaJ_domain"/>
</dbReference>
<comment type="caution">
    <text evidence="12">The sequence shown here is derived from an EMBL/GenBank/DDBJ whole genome shotgun (WGS) entry which is preliminary data.</text>
</comment>
<comment type="subcellular location">
    <subcellularLocation>
        <location evidence="3">Cytoplasm</location>
    </subcellularLocation>
    <subcellularLocation>
        <location evidence="2">Nucleus</location>
    </subcellularLocation>
</comment>
<gene>
    <name evidence="12" type="ORF">PCANC_15606</name>
</gene>
<comment type="function">
    <text evidence="1">Required for the first step of diphthamide biosynthesis, the transfer of 3-amino-3-carboxypropyl from S-adenosyl-L-methionine to a histidine residue. Diphthamide is a post-translational modification of histidine which occurs in elongation factor 2.</text>
</comment>
<dbReference type="SUPFAM" id="SSF46565">
    <property type="entry name" value="Chaperone J-domain"/>
    <property type="match status" value="1"/>
</dbReference>
<evidence type="ECO:0000256" key="9">
    <source>
        <dbReference type="SAM" id="MobiDB-lite"/>
    </source>
</evidence>
<dbReference type="Gene3D" id="1.10.287.110">
    <property type="entry name" value="DnaJ domain"/>
    <property type="match status" value="1"/>
</dbReference>
<name>A0A2N5SJS5_9BASI</name>
<proteinExistence type="inferred from homology"/>